<dbReference type="OrthoDB" id="529367at2759"/>
<feature type="binding site" evidence="6">
    <location>
        <position position="290"/>
    </location>
    <ligand>
        <name>Zn(2+)</name>
        <dbReference type="ChEBI" id="CHEBI:29105"/>
    </ligand>
</feature>
<proteinExistence type="inferred from homology"/>
<feature type="transmembrane region" description="Helical" evidence="7">
    <location>
        <begin position="201"/>
        <end position="222"/>
    </location>
</feature>
<comment type="caution">
    <text evidence="8">The sequence shown here is derived from an EMBL/GenBank/DDBJ whole genome shotgun (WGS) entry which is preliminary data.</text>
</comment>
<name>A0A9W4TUH6_9ASCO</name>
<comment type="similarity">
    <text evidence="2">Belongs to the ADIPOR family.</text>
</comment>
<evidence type="ECO:0000313" key="9">
    <source>
        <dbReference type="Proteomes" id="UP001152885"/>
    </source>
</evidence>
<dbReference type="EMBL" id="CANTUO010000002">
    <property type="protein sequence ID" value="CAI5757920.1"/>
    <property type="molecule type" value="Genomic_DNA"/>
</dbReference>
<gene>
    <name evidence="8" type="ORF">CANVERA_P2432</name>
</gene>
<reference evidence="8" key="1">
    <citation type="submission" date="2022-12" db="EMBL/GenBank/DDBJ databases">
        <authorList>
            <person name="Brejova B."/>
        </authorList>
    </citation>
    <scope>NUCLEOTIDE SEQUENCE</scope>
</reference>
<dbReference type="GO" id="GO:0016020">
    <property type="term" value="C:membrane"/>
    <property type="evidence" value="ECO:0007669"/>
    <property type="project" value="UniProtKB-SubCell"/>
</dbReference>
<dbReference type="GO" id="GO:0046872">
    <property type="term" value="F:metal ion binding"/>
    <property type="evidence" value="ECO:0007669"/>
    <property type="project" value="UniProtKB-KW"/>
</dbReference>
<dbReference type="Proteomes" id="UP001152885">
    <property type="component" value="Unassembled WGS sequence"/>
</dbReference>
<keyword evidence="6" id="KW-0479">Metal-binding</keyword>
<keyword evidence="9" id="KW-1185">Reference proteome</keyword>
<feature type="transmembrane region" description="Helical" evidence="7">
    <location>
        <begin position="167"/>
        <end position="189"/>
    </location>
</feature>
<protein>
    <submittedName>
        <fullName evidence="8">Uncharacterized protein</fullName>
    </submittedName>
</protein>
<dbReference type="GO" id="GO:0006882">
    <property type="term" value="P:intracellular zinc ion homeostasis"/>
    <property type="evidence" value="ECO:0007669"/>
    <property type="project" value="TreeGrafter"/>
</dbReference>
<organism evidence="8 9">
    <name type="scientific">Candida verbasci</name>
    <dbReference type="NCBI Taxonomy" id="1227364"/>
    <lineage>
        <taxon>Eukaryota</taxon>
        <taxon>Fungi</taxon>
        <taxon>Dikarya</taxon>
        <taxon>Ascomycota</taxon>
        <taxon>Saccharomycotina</taxon>
        <taxon>Pichiomycetes</taxon>
        <taxon>Debaryomycetaceae</taxon>
        <taxon>Candida/Lodderomyces clade</taxon>
        <taxon>Candida</taxon>
    </lineage>
</organism>
<comment type="subcellular location">
    <subcellularLocation>
        <location evidence="1">Membrane</location>
        <topology evidence="1">Multi-pass membrane protein</topology>
    </subcellularLocation>
</comment>
<keyword evidence="3 7" id="KW-0812">Transmembrane</keyword>
<dbReference type="Pfam" id="PF03006">
    <property type="entry name" value="HlyIII"/>
    <property type="match status" value="1"/>
</dbReference>
<feature type="transmembrane region" description="Helical" evidence="7">
    <location>
        <begin position="109"/>
        <end position="130"/>
    </location>
</feature>
<evidence type="ECO:0000256" key="7">
    <source>
        <dbReference type="SAM" id="Phobius"/>
    </source>
</evidence>
<evidence type="ECO:0000256" key="5">
    <source>
        <dbReference type="ARBA" id="ARBA00023136"/>
    </source>
</evidence>
<keyword evidence="5 7" id="KW-0472">Membrane</keyword>
<feature type="binding site" evidence="6">
    <location>
        <position position="286"/>
    </location>
    <ligand>
        <name>Zn(2+)</name>
        <dbReference type="ChEBI" id="CHEBI:29105"/>
    </ligand>
</feature>
<dbReference type="PANTHER" id="PTHR20855">
    <property type="entry name" value="ADIPOR/PROGESTIN RECEPTOR-RELATED"/>
    <property type="match status" value="1"/>
</dbReference>
<evidence type="ECO:0000256" key="4">
    <source>
        <dbReference type="ARBA" id="ARBA00022989"/>
    </source>
</evidence>
<feature type="binding site" evidence="6">
    <location>
        <position position="126"/>
    </location>
    <ligand>
        <name>Zn(2+)</name>
        <dbReference type="ChEBI" id="CHEBI:29105"/>
    </ligand>
</feature>
<dbReference type="PANTHER" id="PTHR20855:SF52">
    <property type="entry name" value="ADIPONECTIN RECEPTOR PROTEIN"/>
    <property type="match status" value="1"/>
</dbReference>
<evidence type="ECO:0000256" key="3">
    <source>
        <dbReference type="ARBA" id="ARBA00022692"/>
    </source>
</evidence>
<dbReference type="GO" id="GO:0038023">
    <property type="term" value="F:signaling receptor activity"/>
    <property type="evidence" value="ECO:0007669"/>
    <property type="project" value="TreeGrafter"/>
</dbReference>
<feature type="transmembrane region" description="Helical" evidence="7">
    <location>
        <begin position="142"/>
        <end position="161"/>
    </location>
</feature>
<evidence type="ECO:0000313" key="8">
    <source>
        <dbReference type="EMBL" id="CAI5757920.1"/>
    </source>
</evidence>
<evidence type="ECO:0000256" key="2">
    <source>
        <dbReference type="ARBA" id="ARBA00007018"/>
    </source>
</evidence>
<dbReference type="InterPro" id="IPR004254">
    <property type="entry name" value="AdipoR/HlyIII-related"/>
</dbReference>
<evidence type="ECO:0000256" key="1">
    <source>
        <dbReference type="ARBA" id="ARBA00004141"/>
    </source>
</evidence>
<accession>A0A9W4TUH6</accession>
<feature type="transmembrane region" description="Helical" evidence="7">
    <location>
        <begin position="234"/>
        <end position="253"/>
    </location>
</feature>
<dbReference type="AlphaFoldDB" id="A0A9W4TUH6"/>
<sequence length="319" mass="37517">MASTIRQRRIEIETEPVTNETPLLRRLHYYHELDEWQQDNHFIKSGYVKSTNSFKASFKSLFYLHNESVNIWSHLIPSSISFWLILYYVNFQLIQYGNYLGIWEKFNFIQFGLAVTFCMFMSSTFHCVKSHSHKICKFGNQLDYFGIIILITCSLVSIILFSYYDHFIYKTLFTSITLILGTICTVLTLDPKFATNHYRPFRSGMFILFGLSGVLPILNSVYMFGFQITRERSGLIWLILEGVFYISGALLYAMRVPERFTHIDESEEELLNDPKAGMFDIFGHSHQIFHVFVVIAAYCHWRALIECYHYLHKVILPNM</sequence>
<evidence type="ECO:0000256" key="6">
    <source>
        <dbReference type="PIRSR" id="PIRSR604254-1"/>
    </source>
</evidence>
<keyword evidence="6" id="KW-0862">Zinc</keyword>
<keyword evidence="4 7" id="KW-1133">Transmembrane helix</keyword>
<feature type="transmembrane region" description="Helical" evidence="7">
    <location>
        <begin position="69"/>
        <end position="89"/>
    </location>
</feature>